<dbReference type="InterPro" id="IPR026444">
    <property type="entry name" value="Secre_tail"/>
</dbReference>
<organism evidence="4 5">
    <name type="scientific">Vicingus serpentipes</name>
    <dbReference type="NCBI Taxonomy" id="1926625"/>
    <lineage>
        <taxon>Bacteria</taxon>
        <taxon>Pseudomonadati</taxon>
        <taxon>Bacteroidota</taxon>
        <taxon>Flavobacteriia</taxon>
        <taxon>Flavobacteriales</taxon>
        <taxon>Vicingaceae</taxon>
        <taxon>Vicingus</taxon>
    </lineage>
</organism>
<feature type="domain" description="Secretion system C-terminal sorting" evidence="3">
    <location>
        <begin position="488"/>
        <end position="563"/>
    </location>
</feature>
<dbReference type="AlphaFoldDB" id="A0A5C6RN89"/>
<feature type="signal peptide" evidence="2">
    <location>
        <begin position="1"/>
        <end position="19"/>
    </location>
</feature>
<evidence type="ECO:0000259" key="3">
    <source>
        <dbReference type="Pfam" id="PF18962"/>
    </source>
</evidence>
<evidence type="ECO:0000256" key="2">
    <source>
        <dbReference type="SAM" id="SignalP"/>
    </source>
</evidence>
<keyword evidence="1 2" id="KW-0732">Signal</keyword>
<dbReference type="Pfam" id="PF18962">
    <property type="entry name" value="Por_Secre_tail"/>
    <property type="match status" value="1"/>
</dbReference>
<keyword evidence="5" id="KW-1185">Reference proteome</keyword>
<name>A0A5C6RN89_9FLAO</name>
<sequence length="564" mass="60177">MKKYLLFLPLAFLTTIGFSQTTYIWDDGGFFPAWNQPGNWNPDGIPGPLDNVIIPAGFSAFLNSTETVNDVTVTGASAQLSCISSGLLTVNGTLIVTSGATLDVSTAGGGVTLPAGASLGNSSTGTITGSNFTVETDLTAPATWRTLAPPVVGSTLADWDDDIYTSGIGFDDAAQGGVFVSVYDYNEAEIGSLDNGYNAASSLTNGKGYLTYVDQLGVSQTLAVTGAPNNANSVTLNVNCSYSCGADDGWVLLGNPYPSTINWASCSRSNITKGAPYVLSIGGNYVTASQIASGQGFWVKASSGGASVTIPQTAKTTATTGHFKTFDEAIMLNIFSNINSFYDKAYLYEDENSSEFYDEDYDNIKLFTPNPWEVPSLSLVTNDGKDLYSNSISQLGVGESISIPVRVKVGISGDYELLINGFENILPNHEFELEDLSTGEITPVINNTVSKTLYIDNTIEEPFLILHITKSDLPTSVNEFIGNSNVKVYPNPAKDNLTFTFKENTKQNSTILITNQLGAIVKNLIVNQGTNNLNLNISDLSQGIYNYQIVSENEIISNGKIVVQ</sequence>
<dbReference type="NCBIfam" id="TIGR04183">
    <property type="entry name" value="Por_Secre_tail"/>
    <property type="match status" value="1"/>
</dbReference>
<proteinExistence type="predicted"/>
<dbReference type="Proteomes" id="UP000321721">
    <property type="component" value="Unassembled WGS sequence"/>
</dbReference>
<reference evidence="4 5" key="1">
    <citation type="submission" date="2019-08" db="EMBL/GenBank/DDBJ databases">
        <title>Genome of Vicingus serpentipes NCIMB 15042.</title>
        <authorList>
            <person name="Bowman J.P."/>
        </authorList>
    </citation>
    <scope>NUCLEOTIDE SEQUENCE [LARGE SCALE GENOMIC DNA]</scope>
    <source>
        <strain evidence="4 5">NCIMB 15042</strain>
    </source>
</reference>
<accession>A0A5C6RN89</accession>
<dbReference type="OrthoDB" id="906679at2"/>
<comment type="caution">
    <text evidence="4">The sequence shown here is derived from an EMBL/GenBank/DDBJ whole genome shotgun (WGS) entry which is preliminary data.</text>
</comment>
<dbReference type="RefSeq" id="WP_147102141.1">
    <property type="nucleotide sequence ID" value="NZ_VOOS01000007.1"/>
</dbReference>
<evidence type="ECO:0000313" key="4">
    <source>
        <dbReference type="EMBL" id="TXB63693.1"/>
    </source>
</evidence>
<evidence type="ECO:0000256" key="1">
    <source>
        <dbReference type="ARBA" id="ARBA00022729"/>
    </source>
</evidence>
<gene>
    <name evidence="4" type="ORF">FRY74_12535</name>
</gene>
<dbReference type="EMBL" id="VOOS01000007">
    <property type="protein sequence ID" value="TXB63693.1"/>
    <property type="molecule type" value="Genomic_DNA"/>
</dbReference>
<evidence type="ECO:0000313" key="5">
    <source>
        <dbReference type="Proteomes" id="UP000321721"/>
    </source>
</evidence>
<feature type="chain" id="PRO_5022814762" evidence="2">
    <location>
        <begin position="20"/>
        <end position="564"/>
    </location>
</feature>
<protein>
    <submittedName>
        <fullName evidence="4">T9SS type A sorting domain-containing protein</fullName>
    </submittedName>
</protein>